<dbReference type="Pfam" id="PF00731">
    <property type="entry name" value="AIRC"/>
    <property type="match status" value="1"/>
</dbReference>
<evidence type="ECO:0000313" key="6">
    <source>
        <dbReference type="Proteomes" id="UP001165060"/>
    </source>
</evidence>
<organism evidence="5 6">
    <name type="scientific">Tetraparma gracilis</name>
    <dbReference type="NCBI Taxonomy" id="2962635"/>
    <lineage>
        <taxon>Eukaryota</taxon>
        <taxon>Sar</taxon>
        <taxon>Stramenopiles</taxon>
        <taxon>Ochrophyta</taxon>
        <taxon>Bolidophyceae</taxon>
        <taxon>Parmales</taxon>
        <taxon>Triparmaceae</taxon>
        <taxon>Tetraparma</taxon>
    </lineage>
</organism>
<protein>
    <recommendedName>
        <fullName evidence="2">phosphoribosylaminoimidazole carboxylase</fullName>
        <ecNumber evidence="2">4.1.1.21</ecNumber>
    </recommendedName>
</protein>
<dbReference type="Gene3D" id="3.40.50.1970">
    <property type="match status" value="1"/>
</dbReference>
<feature type="region of interest" description="Disordered" evidence="3">
    <location>
        <begin position="47"/>
        <end position="79"/>
    </location>
</feature>
<dbReference type="NCBIfam" id="NF033503">
    <property type="entry name" value="LarB"/>
    <property type="match status" value="1"/>
</dbReference>
<feature type="compositionally biased region" description="Low complexity" evidence="3">
    <location>
        <begin position="64"/>
        <end position="74"/>
    </location>
</feature>
<dbReference type="PANTHER" id="PTHR43064:SF1">
    <property type="entry name" value="SLL1489 PROTEIN"/>
    <property type="match status" value="1"/>
</dbReference>
<feature type="region of interest" description="Disordered" evidence="3">
    <location>
        <begin position="17"/>
        <end position="36"/>
    </location>
</feature>
<comment type="pathway">
    <text evidence="1">Purine metabolism; IMP biosynthesis via de novo pathway; 5-amino-1-(5-phospho-D-ribosyl)imidazole-4-carboxylate from 5-amino-1-(5-phospho-D-ribosyl)imidazole (carboxylase route): step 1/1.</text>
</comment>
<dbReference type="SUPFAM" id="SSF52255">
    <property type="entry name" value="N5-CAIR mutase (phosphoribosylaminoimidazole carboxylase, PurE)"/>
    <property type="match status" value="1"/>
</dbReference>
<sequence>MLLPLLRRSLPRTRLLRLLSSTPPPHPPPPPFDLPLNETALSSFYASIQPPSSASSTPPPAPSSLPSSSPSATPEARLDHTRQARTGFPEVVFGSSKTPLQVATILESLAAKSESAVLATRITPEAWASIQSLPSSSGASPSFLSTLSYCPSGRCITVPPSPASPPPPSFSKTILVVTAGTTDIPVAEECALTLEACGVQPVRLFDCGVAGLHRIVSQLPLLASPAVSSVIVIAGMDGALPSVVAGLVQVPVIAVPTSIGYGASFGGIASALA</sequence>
<dbReference type="InterPro" id="IPR000031">
    <property type="entry name" value="PurE_dom"/>
</dbReference>
<reference evidence="5 6" key="1">
    <citation type="journal article" date="2023" name="Commun. Biol.">
        <title>Genome analysis of Parmales, the sister group of diatoms, reveals the evolutionary specialization of diatoms from phago-mixotrophs to photoautotrophs.</title>
        <authorList>
            <person name="Ban H."/>
            <person name="Sato S."/>
            <person name="Yoshikawa S."/>
            <person name="Yamada K."/>
            <person name="Nakamura Y."/>
            <person name="Ichinomiya M."/>
            <person name="Sato N."/>
            <person name="Blanc-Mathieu R."/>
            <person name="Endo H."/>
            <person name="Kuwata A."/>
            <person name="Ogata H."/>
        </authorList>
    </citation>
    <scope>NUCLEOTIDE SEQUENCE [LARGE SCALE GENOMIC DNA]</scope>
</reference>
<dbReference type="EMBL" id="BRYB01003697">
    <property type="protein sequence ID" value="GMI19208.1"/>
    <property type="molecule type" value="Genomic_DNA"/>
</dbReference>
<evidence type="ECO:0000256" key="1">
    <source>
        <dbReference type="ARBA" id="ARBA00004747"/>
    </source>
</evidence>
<dbReference type="Proteomes" id="UP001165060">
    <property type="component" value="Unassembled WGS sequence"/>
</dbReference>
<proteinExistence type="predicted"/>
<keyword evidence="6" id="KW-1185">Reference proteome</keyword>
<dbReference type="InterPro" id="IPR039476">
    <property type="entry name" value="P2CMN_synthase_LarB"/>
</dbReference>
<evidence type="ECO:0000256" key="3">
    <source>
        <dbReference type="SAM" id="MobiDB-lite"/>
    </source>
</evidence>
<dbReference type="SMART" id="SM01001">
    <property type="entry name" value="AIRC"/>
    <property type="match status" value="1"/>
</dbReference>
<evidence type="ECO:0000256" key="2">
    <source>
        <dbReference type="ARBA" id="ARBA00012329"/>
    </source>
</evidence>
<comment type="caution">
    <text evidence="5">The sequence shown here is derived from an EMBL/GenBank/DDBJ whole genome shotgun (WGS) entry which is preliminary data.</text>
</comment>
<gene>
    <name evidence="5" type="ORF">TeGR_g7309</name>
</gene>
<evidence type="ECO:0000313" key="5">
    <source>
        <dbReference type="EMBL" id="GMI19208.1"/>
    </source>
</evidence>
<feature type="domain" description="PurE" evidence="4">
    <location>
        <begin position="172"/>
        <end position="273"/>
    </location>
</feature>
<evidence type="ECO:0000259" key="4">
    <source>
        <dbReference type="SMART" id="SM01001"/>
    </source>
</evidence>
<feature type="compositionally biased region" description="Pro residues" evidence="3">
    <location>
        <begin position="22"/>
        <end position="33"/>
    </location>
</feature>
<name>A0ABQ6M4B9_9STRA</name>
<dbReference type="PANTHER" id="PTHR43064">
    <property type="entry name" value="PHOSPHORIBOSYLAMINOIMIDAZOLE CARBOXYLASE-RELATED"/>
    <property type="match status" value="1"/>
</dbReference>
<dbReference type="EC" id="4.1.1.21" evidence="2"/>
<accession>A0ABQ6M4B9</accession>